<proteinExistence type="predicted"/>
<gene>
    <name evidence="2" type="ORF">M0G41_10090</name>
</gene>
<name>A0ABT0GHJ7_9GAMM</name>
<dbReference type="RefSeq" id="WP_248208897.1">
    <property type="nucleotide sequence ID" value="NZ_JALNMH010000007.1"/>
</dbReference>
<evidence type="ECO:0000313" key="2">
    <source>
        <dbReference type="EMBL" id="MCK7594022.1"/>
    </source>
</evidence>
<dbReference type="Proteomes" id="UP001431449">
    <property type="component" value="Unassembled WGS sequence"/>
</dbReference>
<feature type="coiled-coil region" evidence="1">
    <location>
        <begin position="4"/>
        <end position="60"/>
    </location>
</feature>
<keyword evidence="1" id="KW-0175">Coiled coil</keyword>
<comment type="caution">
    <text evidence="2">The sequence shown here is derived from an EMBL/GenBank/DDBJ whole genome shotgun (WGS) entry which is preliminary data.</text>
</comment>
<protein>
    <submittedName>
        <fullName evidence="2">Uncharacterized protein</fullName>
    </submittedName>
</protein>
<keyword evidence="3" id="KW-1185">Reference proteome</keyword>
<evidence type="ECO:0000313" key="3">
    <source>
        <dbReference type="Proteomes" id="UP001431449"/>
    </source>
</evidence>
<reference evidence="2" key="1">
    <citation type="submission" date="2022-04" db="EMBL/GenBank/DDBJ databases">
        <title>Lysobacter sp. CAU 1642 isolated from sea sand.</title>
        <authorList>
            <person name="Kim W."/>
        </authorList>
    </citation>
    <scope>NUCLEOTIDE SEQUENCE</scope>
    <source>
        <strain evidence="2">CAU 1642</strain>
    </source>
</reference>
<evidence type="ECO:0000256" key="1">
    <source>
        <dbReference type="SAM" id="Coils"/>
    </source>
</evidence>
<sequence length="274" mass="30701">MGLLDDLEKEAERLREEEARKAGSDAQREQAWTERLEPAMRELEAYLKRLTESLKLLKKRIRAVYTVNGYGEVVVYIDPAFVVRTETGSRSIDVIVEMVGQVATEECPLVVADTLTRAKTLSSILQQHRLAGMFDASKNANGEVTAAKFQARGKIPMQLTVHADQESGVARFSFKNMEGFGQSARQFPAEQMSAELFDALGRFLTREDSGFAQESLGENVRRELQSKLQREQAKREWESRLAVQLVEDEAKVLGSLDASLRPGLLGGLRRLLGR</sequence>
<accession>A0ABT0GHJ7</accession>
<organism evidence="2 3">
    <name type="scientific">Pseudomarimonas salicorniae</name>
    <dbReference type="NCBI Taxonomy" id="2933270"/>
    <lineage>
        <taxon>Bacteria</taxon>
        <taxon>Pseudomonadati</taxon>
        <taxon>Pseudomonadota</taxon>
        <taxon>Gammaproteobacteria</taxon>
        <taxon>Lysobacterales</taxon>
        <taxon>Lysobacteraceae</taxon>
        <taxon>Pseudomarimonas</taxon>
    </lineage>
</organism>
<dbReference type="EMBL" id="JALNMH010000007">
    <property type="protein sequence ID" value="MCK7594022.1"/>
    <property type="molecule type" value="Genomic_DNA"/>
</dbReference>